<accession>A0ABT6FLA8</accession>
<feature type="region of interest" description="Disordered" evidence="1">
    <location>
        <begin position="434"/>
        <end position="464"/>
    </location>
</feature>
<dbReference type="InterPro" id="IPR011989">
    <property type="entry name" value="ARM-like"/>
</dbReference>
<dbReference type="RefSeq" id="WP_277864685.1">
    <property type="nucleotide sequence ID" value="NZ_JARRAG010000005.1"/>
</dbReference>
<organism evidence="2 3">
    <name type="scientific">Paludisphaera mucosa</name>
    <dbReference type="NCBI Taxonomy" id="3030827"/>
    <lineage>
        <taxon>Bacteria</taxon>
        <taxon>Pseudomonadati</taxon>
        <taxon>Planctomycetota</taxon>
        <taxon>Planctomycetia</taxon>
        <taxon>Isosphaerales</taxon>
        <taxon>Isosphaeraceae</taxon>
        <taxon>Paludisphaera</taxon>
    </lineage>
</organism>
<evidence type="ECO:0000256" key="1">
    <source>
        <dbReference type="SAM" id="MobiDB-lite"/>
    </source>
</evidence>
<dbReference type="Proteomes" id="UP001216907">
    <property type="component" value="Unassembled WGS sequence"/>
</dbReference>
<evidence type="ECO:0000313" key="2">
    <source>
        <dbReference type="EMBL" id="MDG3008360.1"/>
    </source>
</evidence>
<name>A0ABT6FLA8_9BACT</name>
<keyword evidence="3" id="KW-1185">Reference proteome</keyword>
<gene>
    <name evidence="2" type="ORF">PZE19_31715</name>
</gene>
<dbReference type="Gene3D" id="1.25.10.10">
    <property type="entry name" value="Leucine-rich Repeat Variant"/>
    <property type="match status" value="1"/>
</dbReference>
<proteinExistence type="predicted"/>
<protein>
    <submittedName>
        <fullName evidence="2">HEAT repeat domain-containing protein</fullName>
    </submittedName>
</protein>
<evidence type="ECO:0000313" key="3">
    <source>
        <dbReference type="Proteomes" id="UP001216907"/>
    </source>
</evidence>
<dbReference type="Pfam" id="PF13646">
    <property type="entry name" value="HEAT_2"/>
    <property type="match status" value="1"/>
</dbReference>
<dbReference type="EMBL" id="JARRAG010000005">
    <property type="protein sequence ID" value="MDG3008360.1"/>
    <property type="molecule type" value="Genomic_DNA"/>
</dbReference>
<sequence length="464" mass="50969">MAAFTVVPAVRPSAQEPVKPATPAPGGGLTQEREIDVVPSQLNLGDDLKAMVATDLGVDPAEWTHFRVALDRVSRRFDTRSDAEVIKAMGVGNSSTLREQAVFEYADRHREKAVPGLLRAYQNEADPRVRIDALWAAAKFGGTNAVGFVKTALEDSNIEVREWASIFHEELGVGVVGFGSRKVRGYAGRVFDQSIPLHILCNVYVKTPLKTWVKVVLSPLKIEEVFGKCHANTTVASREHRMVMTKRIKNYYTDGAPHYETFRFHGLTERTNPNTANFAFVSTEKRPFFVSGQIGNTSAGVMDGDVNFVRVGQWKLDPNIPVRDDFAIRYVKGNFLSWGYVSMAQLLDDDDGDGSTLDRGEFLRAVVADDDKGEYCNAFVSGTWKGKMTDEDGDGILDLNLPETICTAAGWLDLDHDGKADEPRATTTAYRTINRGQGAPNVPNDGRVVDVGPSRGREITGGAR</sequence>
<dbReference type="InterPro" id="IPR016024">
    <property type="entry name" value="ARM-type_fold"/>
</dbReference>
<dbReference type="SUPFAM" id="SSF48371">
    <property type="entry name" value="ARM repeat"/>
    <property type="match status" value="1"/>
</dbReference>
<feature type="region of interest" description="Disordered" evidence="1">
    <location>
        <begin position="1"/>
        <end position="30"/>
    </location>
</feature>
<comment type="caution">
    <text evidence="2">The sequence shown here is derived from an EMBL/GenBank/DDBJ whole genome shotgun (WGS) entry which is preliminary data.</text>
</comment>
<reference evidence="2 3" key="1">
    <citation type="submission" date="2023-03" db="EMBL/GenBank/DDBJ databases">
        <title>Paludisphaera mucosa sp. nov. a novel planctomycete from northern fen.</title>
        <authorList>
            <person name="Ivanova A."/>
        </authorList>
    </citation>
    <scope>NUCLEOTIDE SEQUENCE [LARGE SCALE GENOMIC DNA]</scope>
    <source>
        <strain evidence="2 3">Pla2</strain>
    </source>
</reference>